<feature type="transmembrane region" description="Helical" evidence="1">
    <location>
        <begin position="33"/>
        <end position="51"/>
    </location>
</feature>
<sequence>MRDVYRSLLTALAGVLALWLILGFWPLSVGSRVALSLLVILVCGAMLLASAPGFSGTSNRCPGNCG</sequence>
<gene>
    <name evidence="2" type="ORF">NCTC7304_04252</name>
</gene>
<dbReference type="AlphaFoldDB" id="A0A379T0D3"/>
<keyword evidence="1" id="KW-0472">Membrane</keyword>
<evidence type="ECO:0000256" key="1">
    <source>
        <dbReference type="SAM" id="Phobius"/>
    </source>
</evidence>
<proteinExistence type="predicted"/>
<evidence type="ECO:0000313" key="3">
    <source>
        <dbReference type="Proteomes" id="UP000254762"/>
    </source>
</evidence>
<name>A0A379T0D3_SALER</name>
<feature type="transmembrane region" description="Helical" evidence="1">
    <location>
        <begin position="7"/>
        <end position="27"/>
    </location>
</feature>
<dbReference type="Proteomes" id="UP000254762">
    <property type="component" value="Unassembled WGS sequence"/>
</dbReference>
<keyword evidence="1" id="KW-0812">Transmembrane</keyword>
<evidence type="ECO:0000313" key="2">
    <source>
        <dbReference type="EMBL" id="SUG34725.1"/>
    </source>
</evidence>
<protein>
    <submittedName>
        <fullName evidence="2">Uncharacterized protein</fullName>
    </submittedName>
</protein>
<dbReference type="EMBL" id="UGXD01000002">
    <property type="protein sequence ID" value="SUG34725.1"/>
    <property type="molecule type" value="Genomic_DNA"/>
</dbReference>
<organism evidence="2 3">
    <name type="scientific">Salmonella enterica subsp. arizonae</name>
    <dbReference type="NCBI Taxonomy" id="59203"/>
    <lineage>
        <taxon>Bacteria</taxon>
        <taxon>Pseudomonadati</taxon>
        <taxon>Pseudomonadota</taxon>
        <taxon>Gammaproteobacteria</taxon>
        <taxon>Enterobacterales</taxon>
        <taxon>Enterobacteriaceae</taxon>
        <taxon>Salmonella</taxon>
    </lineage>
</organism>
<keyword evidence="1" id="KW-1133">Transmembrane helix</keyword>
<accession>A0A379T0D3</accession>
<reference evidence="2 3" key="1">
    <citation type="submission" date="2018-06" db="EMBL/GenBank/DDBJ databases">
        <authorList>
            <consortium name="Pathogen Informatics"/>
            <person name="Doyle S."/>
        </authorList>
    </citation>
    <scope>NUCLEOTIDE SEQUENCE [LARGE SCALE GENOMIC DNA]</scope>
    <source>
        <strain evidence="2 3">NCTC7304</strain>
    </source>
</reference>